<evidence type="ECO:0000259" key="2">
    <source>
        <dbReference type="Pfam" id="PF00266"/>
    </source>
</evidence>
<gene>
    <name evidence="3" type="ORF">METZ01_LOCUS38948</name>
</gene>
<proteinExistence type="predicted"/>
<sequence>MNFPISEKYIYFDSARSGGMCQELLSWRKKHDNLFLNKGSQFRLNNDDFVDEVRKGVANFFNSQKNYVFLTNSFSGGFNSLLSILNPNLKFLLIKDDYPSIIDQVKSNRFKHDFVEKTFDLEEKIIEKIEIYKPQVLALSIVQYLNGVYLDLNFFNKIKKKFPKLLIIVDGTQFCGTKFFDFNTSSIDVLISSGYKWLFSGYGNGFVLIKKNFLKNFLKNNDRKNIEDFLYRTFEPGNLDTLSFGSLLFSINKISDFGIDKIENRINTLADYAKQKFIDYNLLDFQVKNRKKHSNIFHLKGSDSLYDKLIQNQIICSRRGSGIRVSFNFYNKEKQIDFLLKFFK</sequence>
<dbReference type="SUPFAM" id="SSF53383">
    <property type="entry name" value="PLP-dependent transferases"/>
    <property type="match status" value="1"/>
</dbReference>
<dbReference type="InterPro" id="IPR015422">
    <property type="entry name" value="PyrdxlP-dep_Trfase_small"/>
</dbReference>
<dbReference type="PANTHER" id="PTHR43586:SF8">
    <property type="entry name" value="CYSTEINE DESULFURASE 1, CHLOROPLASTIC"/>
    <property type="match status" value="1"/>
</dbReference>
<keyword evidence="1" id="KW-0663">Pyridoxal phosphate</keyword>
<evidence type="ECO:0000256" key="1">
    <source>
        <dbReference type="ARBA" id="ARBA00022898"/>
    </source>
</evidence>
<protein>
    <recommendedName>
        <fullName evidence="2">Aminotransferase class V domain-containing protein</fullName>
    </recommendedName>
</protein>
<name>A0A381R4E7_9ZZZZ</name>
<reference evidence="3" key="1">
    <citation type="submission" date="2018-05" db="EMBL/GenBank/DDBJ databases">
        <authorList>
            <person name="Lanie J.A."/>
            <person name="Ng W.-L."/>
            <person name="Kazmierczak K.M."/>
            <person name="Andrzejewski T.M."/>
            <person name="Davidsen T.M."/>
            <person name="Wayne K.J."/>
            <person name="Tettelin H."/>
            <person name="Glass J.I."/>
            <person name="Rusch D."/>
            <person name="Podicherti R."/>
            <person name="Tsui H.-C.T."/>
            <person name="Winkler M.E."/>
        </authorList>
    </citation>
    <scope>NUCLEOTIDE SEQUENCE</scope>
</reference>
<dbReference type="EMBL" id="UINC01001664">
    <property type="protein sequence ID" value="SUZ86094.1"/>
    <property type="molecule type" value="Genomic_DNA"/>
</dbReference>
<dbReference type="InterPro" id="IPR015424">
    <property type="entry name" value="PyrdxlP-dep_Trfase"/>
</dbReference>
<dbReference type="InterPro" id="IPR015421">
    <property type="entry name" value="PyrdxlP-dep_Trfase_major"/>
</dbReference>
<organism evidence="3">
    <name type="scientific">marine metagenome</name>
    <dbReference type="NCBI Taxonomy" id="408172"/>
    <lineage>
        <taxon>unclassified sequences</taxon>
        <taxon>metagenomes</taxon>
        <taxon>ecological metagenomes</taxon>
    </lineage>
</organism>
<dbReference type="AlphaFoldDB" id="A0A381R4E7"/>
<evidence type="ECO:0000313" key="3">
    <source>
        <dbReference type="EMBL" id="SUZ86094.1"/>
    </source>
</evidence>
<feature type="domain" description="Aminotransferase class V" evidence="2">
    <location>
        <begin position="37"/>
        <end position="338"/>
    </location>
</feature>
<accession>A0A381R4E7</accession>
<dbReference type="Gene3D" id="3.40.640.10">
    <property type="entry name" value="Type I PLP-dependent aspartate aminotransferase-like (Major domain)"/>
    <property type="match status" value="1"/>
</dbReference>
<dbReference type="Pfam" id="PF00266">
    <property type="entry name" value="Aminotran_5"/>
    <property type="match status" value="1"/>
</dbReference>
<dbReference type="InterPro" id="IPR000192">
    <property type="entry name" value="Aminotrans_V_dom"/>
</dbReference>
<dbReference type="Gene3D" id="3.90.1150.10">
    <property type="entry name" value="Aspartate Aminotransferase, domain 1"/>
    <property type="match status" value="1"/>
</dbReference>
<dbReference type="PANTHER" id="PTHR43586">
    <property type="entry name" value="CYSTEINE DESULFURASE"/>
    <property type="match status" value="1"/>
</dbReference>